<keyword evidence="2" id="KW-1185">Reference proteome</keyword>
<dbReference type="AlphaFoldDB" id="A0A172Y761"/>
<dbReference type="PANTHER" id="PTHR43544">
    <property type="entry name" value="SHORT-CHAIN DEHYDROGENASE/REDUCTASE"/>
    <property type="match status" value="1"/>
</dbReference>
<dbReference type="Proteomes" id="UP000077603">
    <property type="component" value="Chromosome"/>
</dbReference>
<sequence length="237" mass="24671">MRTGSAIIVGVSGGVGRALAQQLGQAGDRVVHGLSRTPAAPIEGVTHGYLDLEDEASMAAAAARIAGGPAPTLVIVATGVLHSGQTPERSWRELSAEHLMRDYRINAVGPALAARHFLPLLPRDERAVFAALSARVGSIGDNRLGGWHSYRASKAALNMILKTLSVELARTHPQAVVAGLHPGTVDTALSAPFQRGVKPEKLFSPAFSAASLLTVIEGLTPADSGGVFAWDSARIPE</sequence>
<dbReference type="InterPro" id="IPR051468">
    <property type="entry name" value="Fungal_SecMetab_SDRs"/>
</dbReference>
<dbReference type="GO" id="GO:0005737">
    <property type="term" value="C:cytoplasm"/>
    <property type="evidence" value="ECO:0007669"/>
    <property type="project" value="TreeGrafter"/>
</dbReference>
<protein>
    <submittedName>
        <fullName evidence="1">C-factor</fullName>
    </submittedName>
</protein>
<proteinExistence type="predicted"/>
<dbReference type="SUPFAM" id="SSF51735">
    <property type="entry name" value="NAD(P)-binding Rossmann-fold domains"/>
    <property type="match status" value="1"/>
</dbReference>
<evidence type="ECO:0000313" key="2">
    <source>
        <dbReference type="Proteomes" id="UP000077603"/>
    </source>
</evidence>
<name>A0A172Y761_9CAUL</name>
<dbReference type="Pfam" id="PF00106">
    <property type="entry name" value="adh_short"/>
    <property type="match status" value="1"/>
</dbReference>
<accession>A0A172Y761</accession>
<dbReference type="STRING" id="588932.DA69_09980"/>
<dbReference type="Gene3D" id="3.40.50.720">
    <property type="entry name" value="NAD(P)-binding Rossmann-like Domain"/>
    <property type="match status" value="1"/>
</dbReference>
<dbReference type="EMBL" id="CP015614">
    <property type="protein sequence ID" value="ANF55050.1"/>
    <property type="molecule type" value="Genomic_DNA"/>
</dbReference>
<dbReference type="GO" id="GO:0016491">
    <property type="term" value="F:oxidoreductase activity"/>
    <property type="evidence" value="ECO:0007669"/>
    <property type="project" value="TreeGrafter"/>
</dbReference>
<reference evidence="1 2" key="1">
    <citation type="journal article" date="2014" name="Genome Announc.">
        <title>Genome Sequence of a Promising Hydrogen-Producing Facultative Anaerobic Bacterium, Brevundimonas naejangsanensis Strain B1.</title>
        <authorList>
            <person name="Su H."/>
            <person name="Zhang T."/>
            <person name="Bao M."/>
            <person name="Jiang Y."/>
            <person name="Wang Y."/>
            <person name="Tan T."/>
        </authorList>
    </citation>
    <scope>NUCLEOTIDE SEQUENCE [LARGE SCALE GENOMIC DNA]</scope>
    <source>
        <strain evidence="1 2">B1</strain>
    </source>
</reference>
<dbReference type="InterPro" id="IPR002347">
    <property type="entry name" value="SDR_fam"/>
</dbReference>
<dbReference type="RefSeq" id="WP_025978576.1">
    <property type="nucleotide sequence ID" value="NZ_CP015614.1"/>
</dbReference>
<organism evidence="1 2">
    <name type="scientific">Brevundimonas naejangsanensis</name>
    <dbReference type="NCBI Taxonomy" id="588932"/>
    <lineage>
        <taxon>Bacteria</taxon>
        <taxon>Pseudomonadati</taxon>
        <taxon>Pseudomonadota</taxon>
        <taxon>Alphaproteobacteria</taxon>
        <taxon>Caulobacterales</taxon>
        <taxon>Caulobacteraceae</taxon>
        <taxon>Brevundimonas</taxon>
    </lineage>
</organism>
<dbReference type="OrthoDB" id="9785826at2"/>
<dbReference type="KEGG" id="bne:DA69_09980"/>
<dbReference type="PRINTS" id="PR00081">
    <property type="entry name" value="GDHRDH"/>
</dbReference>
<dbReference type="eggNOG" id="COG1028">
    <property type="taxonomic scope" value="Bacteria"/>
</dbReference>
<dbReference type="InterPro" id="IPR036291">
    <property type="entry name" value="NAD(P)-bd_dom_sf"/>
</dbReference>
<evidence type="ECO:0000313" key="1">
    <source>
        <dbReference type="EMBL" id="ANF55050.1"/>
    </source>
</evidence>
<gene>
    <name evidence="1" type="ORF">DA69_09980</name>
</gene>
<dbReference type="PANTHER" id="PTHR43544:SF12">
    <property type="entry name" value="NAD(P)-BINDING ROSSMANN-FOLD SUPERFAMILY PROTEIN"/>
    <property type="match status" value="1"/>
</dbReference>